<dbReference type="GO" id="GO:0051645">
    <property type="term" value="P:Golgi localization"/>
    <property type="evidence" value="ECO:0007669"/>
    <property type="project" value="TreeGrafter"/>
</dbReference>
<evidence type="ECO:0000313" key="14">
    <source>
        <dbReference type="EMBL" id="ORZ11976.1"/>
    </source>
</evidence>
<feature type="domain" description="MHD" evidence="13">
    <location>
        <begin position="273"/>
        <end position="529"/>
    </location>
</feature>
<evidence type="ECO:0000256" key="12">
    <source>
        <dbReference type="SAM" id="MobiDB-lite"/>
    </source>
</evidence>
<name>A0A1X2I964_9FUNG</name>
<evidence type="ECO:0000256" key="9">
    <source>
        <dbReference type="ARBA" id="ARBA00023329"/>
    </source>
</evidence>
<dbReference type="GO" id="GO:0030126">
    <property type="term" value="C:COPI vesicle coat"/>
    <property type="evidence" value="ECO:0007669"/>
    <property type="project" value="UniProtKB-UniRule"/>
</dbReference>
<comment type="function">
    <text evidence="10">The coatomer is a cytosolic protein complex that binds to dilysine motifs and reversibly associates with Golgi non-clathrin-coated vesicles, which further mediate biosynthetic protein transport from the ER, via the Golgi up to the trans Golgi network. Coatomer complex is required for budding from Golgi membranes, and is essential for the retrograde Golgi-to-ER transport of dilysine-tagged proteins.</text>
</comment>
<dbReference type="Pfam" id="PF01217">
    <property type="entry name" value="Clat_adaptor_s"/>
    <property type="match status" value="1"/>
</dbReference>
<dbReference type="PANTHER" id="PTHR10121:SF0">
    <property type="entry name" value="COATOMER SUBUNIT DELTA"/>
    <property type="match status" value="1"/>
</dbReference>
<dbReference type="InterPro" id="IPR022775">
    <property type="entry name" value="AP_mu_sigma_su"/>
</dbReference>
<evidence type="ECO:0000256" key="2">
    <source>
        <dbReference type="ARBA" id="ARBA00011775"/>
    </source>
</evidence>
<gene>
    <name evidence="14" type="ORF">BCR42DRAFT_395037</name>
</gene>
<organism evidence="14 15">
    <name type="scientific">Absidia repens</name>
    <dbReference type="NCBI Taxonomy" id="90262"/>
    <lineage>
        <taxon>Eukaryota</taxon>
        <taxon>Fungi</taxon>
        <taxon>Fungi incertae sedis</taxon>
        <taxon>Mucoromycota</taxon>
        <taxon>Mucoromycotina</taxon>
        <taxon>Mucoromycetes</taxon>
        <taxon>Mucorales</taxon>
        <taxon>Cunninghamellaceae</taxon>
        <taxon>Absidia</taxon>
    </lineage>
</organism>
<dbReference type="Gene3D" id="2.60.40.1170">
    <property type="entry name" value="Mu homology domain, subdomain B"/>
    <property type="match status" value="2"/>
</dbReference>
<dbReference type="GO" id="GO:0000139">
    <property type="term" value="C:Golgi membrane"/>
    <property type="evidence" value="ECO:0007669"/>
    <property type="project" value="UniProtKB-SubCell"/>
</dbReference>
<keyword evidence="7 10" id="KW-0333">Golgi apparatus</keyword>
<keyword evidence="6 10" id="KW-0653">Protein transport</keyword>
<dbReference type="OrthoDB" id="10266042at2759"/>
<comment type="subunit">
    <text evidence="2 10">Oligomeric complex that consists of at least the alpha, beta, beta', gamma, delta, epsilon and zeta subunits.</text>
</comment>
<dbReference type="SUPFAM" id="SSF49447">
    <property type="entry name" value="Second domain of Mu2 adaptin subunit (ap50) of ap2 adaptor"/>
    <property type="match status" value="1"/>
</dbReference>
<feature type="compositionally biased region" description="Basic and acidic residues" evidence="12">
    <location>
        <begin position="154"/>
        <end position="175"/>
    </location>
</feature>
<evidence type="ECO:0000256" key="6">
    <source>
        <dbReference type="ARBA" id="ARBA00022927"/>
    </source>
</evidence>
<dbReference type="PANTHER" id="PTHR10121">
    <property type="entry name" value="COATOMER SUBUNIT DELTA"/>
    <property type="match status" value="1"/>
</dbReference>
<evidence type="ECO:0000256" key="10">
    <source>
        <dbReference type="RuleBase" id="RU364018"/>
    </source>
</evidence>
<evidence type="ECO:0000256" key="1">
    <source>
        <dbReference type="ARBA" id="ARBA00010516"/>
    </source>
</evidence>
<keyword evidence="9 10" id="KW-0968">Cytoplasmic vesicle</keyword>
<evidence type="ECO:0000256" key="3">
    <source>
        <dbReference type="ARBA" id="ARBA00022448"/>
    </source>
</evidence>
<keyword evidence="15" id="KW-1185">Reference proteome</keyword>
<dbReference type="EMBL" id="MCGE01000020">
    <property type="protein sequence ID" value="ORZ11976.1"/>
    <property type="molecule type" value="Genomic_DNA"/>
</dbReference>
<dbReference type="CDD" id="cd09254">
    <property type="entry name" value="AP_delta-COPI_MHD"/>
    <property type="match status" value="1"/>
</dbReference>
<keyword evidence="5 10" id="KW-0931">ER-Golgi transport</keyword>
<protein>
    <recommendedName>
        <fullName evidence="10">Coatomer subunit delta</fullName>
    </recommendedName>
</protein>
<comment type="subcellular location">
    <subcellularLocation>
        <location evidence="10 11">Cytoplasm</location>
    </subcellularLocation>
    <subcellularLocation>
        <location evidence="10 11">Cytoplasmic vesicle</location>
        <location evidence="10 11">COPI-coated vesicle membrane</location>
        <topology evidence="10 11">Peripheral membrane protein</topology>
        <orientation evidence="10 11">Cytoplasmic side</orientation>
    </subcellularLocation>
    <subcellularLocation>
        <location evidence="10 11">Golgi apparatus membrane</location>
        <topology evidence="10 11">Peripheral membrane protein</topology>
        <orientation evidence="10 11">Cytoplasmic side</orientation>
    </subcellularLocation>
</comment>
<comment type="similarity">
    <text evidence="1 10">Belongs to the adaptor complexes medium subunit family. Delta-COP subfamily.</text>
</comment>
<keyword evidence="8 10" id="KW-0472">Membrane</keyword>
<evidence type="ECO:0000256" key="5">
    <source>
        <dbReference type="ARBA" id="ARBA00022892"/>
    </source>
</evidence>
<dbReference type="SUPFAM" id="SSF64356">
    <property type="entry name" value="SNARE-like"/>
    <property type="match status" value="1"/>
</dbReference>
<feature type="region of interest" description="Disordered" evidence="12">
    <location>
        <begin position="154"/>
        <end position="234"/>
    </location>
</feature>
<feature type="compositionally biased region" description="Low complexity" evidence="12">
    <location>
        <begin position="212"/>
        <end position="229"/>
    </location>
</feature>
<dbReference type="STRING" id="90262.A0A1X2I964"/>
<dbReference type="PROSITE" id="PS51072">
    <property type="entry name" value="MHD"/>
    <property type="match status" value="1"/>
</dbReference>
<dbReference type="InterPro" id="IPR028565">
    <property type="entry name" value="MHD"/>
</dbReference>
<evidence type="ECO:0000256" key="4">
    <source>
        <dbReference type="ARBA" id="ARBA00022490"/>
    </source>
</evidence>
<dbReference type="AlphaFoldDB" id="A0A1X2I964"/>
<dbReference type="InterPro" id="IPR036168">
    <property type="entry name" value="AP2_Mu_C_sf"/>
</dbReference>
<dbReference type="Gene3D" id="3.30.450.60">
    <property type="match status" value="1"/>
</dbReference>
<sequence>MVVLAASIVSKSGKVVISRQFREIQRSRIEGLLASFPKLTSTGHQHTTVETEHVRYVYQPLEDLFMVLITNRQSNILQDIESLHLFARVVTDTCRSCDERDILNNSFELLFAFDEIISEGHRENVNLSQVKNNIDMESHEEKLQEIIAKNKEREAKEELKRRAKQFDLQRKEASKRGQGFMQGNFSGGSNSMGGRFSPSLEPSSQSMMQTPSYSGRSSTPPASSSKAKGMQLGRKPKTADLFEAIKTEVEEPLLRSGSAMARSGSQPKANPNHESVHVSIEERVSMVANQEGELEQLEVKGVLTLKVADPAMGRIRLTLDAADDPAIQFKTHPNVDKNVFKNEKAVQMRDTSRAFPVNQNLEVVRWKFSSQDETAVPLSKAVHETDLSPCVLYVVTCWPSPADNGTCDVNIEYVLEADHLELRDVVIAIPLPGEPSATVHQVDGSYFVDRQRRVLEWQLPVINNNNKNGLLECTLPGSDASGFFPVMTTFVADKLICGVDVLDVQNLESQAPSIFSKEILLTTDEYTVG</sequence>
<feature type="compositionally biased region" description="Low complexity" evidence="12">
    <location>
        <begin position="177"/>
        <end position="194"/>
    </location>
</feature>
<evidence type="ECO:0000256" key="7">
    <source>
        <dbReference type="ARBA" id="ARBA00023034"/>
    </source>
</evidence>
<keyword evidence="4 10" id="KW-0963">Cytoplasm</keyword>
<evidence type="ECO:0000256" key="8">
    <source>
        <dbReference type="ARBA" id="ARBA00023136"/>
    </source>
</evidence>
<dbReference type="GO" id="GO:0015031">
    <property type="term" value="P:protein transport"/>
    <property type="evidence" value="ECO:0007669"/>
    <property type="project" value="UniProtKB-KW"/>
</dbReference>
<dbReference type="CDD" id="cd14830">
    <property type="entry name" value="Delta_COP_N"/>
    <property type="match status" value="1"/>
</dbReference>
<feature type="compositionally biased region" description="Polar residues" evidence="12">
    <location>
        <begin position="200"/>
        <end position="211"/>
    </location>
</feature>
<dbReference type="Proteomes" id="UP000193560">
    <property type="component" value="Unassembled WGS sequence"/>
</dbReference>
<accession>A0A1X2I964</accession>
<dbReference type="Pfam" id="PF00928">
    <property type="entry name" value="Adap_comp_sub"/>
    <property type="match status" value="1"/>
</dbReference>
<dbReference type="GO" id="GO:0006890">
    <property type="term" value="P:retrograde vesicle-mediated transport, Golgi to endoplasmic reticulum"/>
    <property type="evidence" value="ECO:0007669"/>
    <property type="project" value="UniProtKB-UniRule"/>
</dbReference>
<dbReference type="InterPro" id="IPR011012">
    <property type="entry name" value="Longin-like_dom_sf"/>
</dbReference>
<proteinExistence type="inferred from homology"/>
<dbReference type="InterPro" id="IPR027059">
    <property type="entry name" value="Coatomer_dsu"/>
</dbReference>
<evidence type="ECO:0000313" key="15">
    <source>
        <dbReference type="Proteomes" id="UP000193560"/>
    </source>
</evidence>
<dbReference type="FunFam" id="3.30.450.60:FF:000003">
    <property type="entry name" value="Coatomer subunit delta"/>
    <property type="match status" value="1"/>
</dbReference>
<keyword evidence="3 10" id="KW-0813">Transport</keyword>
<evidence type="ECO:0000259" key="13">
    <source>
        <dbReference type="PROSITE" id="PS51072"/>
    </source>
</evidence>
<evidence type="ECO:0000256" key="11">
    <source>
        <dbReference type="RuleBase" id="RU366052"/>
    </source>
</evidence>
<reference evidence="14 15" key="1">
    <citation type="submission" date="2016-07" db="EMBL/GenBank/DDBJ databases">
        <title>Pervasive Adenine N6-methylation of Active Genes in Fungi.</title>
        <authorList>
            <consortium name="DOE Joint Genome Institute"/>
            <person name="Mondo S.J."/>
            <person name="Dannebaum R.O."/>
            <person name="Kuo R.C."/>
            <person name="Labutti K."/>
            <person name="Haridas S."/>
            <person name="Kuo A."/>
            <person name="Salamov A."/>
            <person name="Ahrendt S.R."/>
            <person name="Lipzen A."/>
            <person name="Sullivan W."/>
            <person name="Andreopoulos W.B."/>
            <person name="Clum A."/>
            <person name="Lindquist E."/>
            <person name="Daum C."/>
            <person name="Ramamoorthy G.K."/>
            <person name="Gryganskyi A."/>
            <person name="Culley D."/>
            <person name="Magnuson J.K."/>
            <person name="James T.Y."/>
            <person name="O'Malley M.A."/>
            <person name="Stajich J.E."/>
            <person name="Spatafora J.W."/>
            <person name="Visel A."/>
            <person name="Grigoriev I.V."/>
        </authorList>
    </citation>
    <scope>NUCLEOTIDE SEQUENCE [LARGE SCALE GENOMIC DNA]</scope>
    <source>
        <strain evidence="14 15">NRRL 1336</strain>
    </source>
</reference>
<dbReference type="GO" id="GO:0006888">
    <property type="term" value="P:endoplasmic reticulum to Golgi vesicle-mediated transport"/>
    <property type="evidence" value="ECO:0007669"/>
    <property type="project" value="TreeGrafter"/>
</dbReference>
<comment type="caution">
    <text evidence="14">The sequence shown here is derived from an EMBL/GenBank/DDBJ whole genome shotgun (WGS) entry which is preliminary data.</text>
</comment>